<evidence type="ECO:0000256" key="3">
    <source>
        <dbReference type="ARBA" id="ARBA00022448"/>
    </source>
</evidence>
<dbReference type="PANTHER" id="PTHR30290:SF9">
    <property type="entry name" value="OLIGOPEPTIDE-BINDING PROTEIN APPA"/>
    <property type="match status" value="1"/>
</dbReference>
<dbReference type="Gene3D" id="3.10.105.10">
    <property type="entry name" value="Dipeptide-binding Protein, Domain 3"/>
    <property type="match status" value="1"/>
</dbReference>
<dbReference type="GO" id="GO:0043190">
    <property type="term" value="C:ATP-binding cassette (ABC) transporter complex"/>
    <property type="evidence" value="ECO:0007669"/>
    <property type="project" value="InterPro"/>
</dbReference>
<dbReference type="Gene3D" id="3.40.190.10">
    <property type="entry name" value="Periplasmic binding protein-like II"/>
    <property type="match status" value="1"/>
</dbReference>
<protein>
    <submittedName>
        <fullName evidence="7">ABC transporter substrate-binding protein</fullName>
    </submittedName>
</protein>
<dbReference type="GO" id="GO:0015833">
    <property type="term" value="P:peptide transport"/>
    <property type="evidence" value="ECO:0007669"/>
    <property type="project" value="TreeGrafter"/>
</dbReference>
<keyword evidence="4 5" id="KW-0732">Signal</keyword>
<reference evidence="7" key="1">
    <citation type="journal article" date="2014" name="Int. J. Syst. Evol. Microbiol.">
        <title>Complete genome sequence of Corynebacterium casei LMG S-19264T (=DSM 44701T), isolated from a smear-ripened cheese.</title>
        <authorList>
            <consortium name="US DOE Joint Genome Institute (JGI-PGF)"/>
            <person name="Walter F."/>
            <person name="Albersmeier A."/>
            <person name="Kalinowski J."/>
            <person name="Ruckert C."/>
        </authorList>
    </citation>
    <scope>NUCLEOTIDE SEQUENCE</scope>
    <source>
        <strain evidence="7">CGMCC 1.3617</strain>
    </source>
</reference>
<dbReference type="InterPro" id="IPR039424">
    <property type="entry name" value="SBP_5"/>
</dbReference>
<sequence length="522" mass="57573">MIRNDRTILSRLALIACLAATALAPAAADARSFTVGQAVAVQTFDPHGTTETNTLGVIMNVYEALVRRNREMRIEPGLATAWQLVEPTRWRFTLRQGVVFQDGTPLTIADVVFSLQRAQAETSDARPAVRSIERIEQIDDNTFDIVTRAPNPVLLAEICNFYIMNKAWSEAHQATSPYTPTRRAGTENFATRHANGTGPYRLVSYEAGQQVKLERHARWWDHATNDLTEVTFAPIGSDATRLAALLSGDVDLINPIPEQAAAQVSANPAFRVVRGARPAVMFLGINQSGDHPFADLRVRQAMFAAIDGVALRRVVMRGSAQQAGSMIPEGVEGFAPEMDRHPAPDLAAARRLMQEAGYAQGFDVALNCTNDQYPQDEAVCTALAPMLARIGIRMTAQPESRSRFFPRITGGDTRFYLMAWYAPTFDAHHILWNTLQTKGGGNGSWNATGWSNAEFDALVGRIGVEMDPATRRGLIAEANRIERENMVYLPLYQLTLAWGARAGVDVVLRPDNRLDLRFVSVR</sequence>
<dbReference type="EMBL" id="BMKW01000008">
    <property type="protein sequence ID" value="GGJ23614.1"/>
    <property type="molecule type" value="Genomic_DNA"/>
</dbReference>
<feature type="signal peptide" evidence="5">
    <location>
        <begin position="1"/>
        <end position="24"/>
    </location>
</feature>
<dbReference type="Proteomes" id="UP000661507">
    <property type="component" value="Unassembled WGS sequence"/>
</dbReference>
<dbReference type="RefSeq" id="WP_188968634.1">
    <property type="nucleotide sequence ID" value="NZ_BMKW01000008.1"/>
</dbReference>
<dbReference type="PIRSF" id="PIRSF002741">
    <property type="entry name" value="MppA"/>
    <property type="match status" value="1"/>
</dbReference>
<evidence type="ECO:0000256" key="1">
    <source>
        <dbReference type="ARBA" id="ARBA00004418"/>
    </source>
</evidence>
<dbReference type="CDD" id="cd08498">
    <property type="entry name" value="PBP2_NikA_DppA_OppA_like_2"/>
    <property type="match status" value="1"/>
</dbReference>
<comment type="caution">
    <text evidence="7">The sequence shown here is derived from an EMBL/GenBank/DDBJ whole genome shotgun (WGS) entry which is preliminary data.</text>
</comment>
<dbReference type="GO" id="GO:1904680">
    <property type="term" value="F:peptide transmembrane transporter activity"/>
    <property type="evidence" value="ECO:0007669"/>
    <property type="project" value="TreeGrafter"/>
</dbReference>
<keyword evidence="8" id="KW-1185">Reference proteome</keyword>
<evidence type="ECO:0000259" key="6">
    <source>
        <dbReference type="Pfam" id="PF00496"/>
    </source>
</evidence>
<keyword evidence="3" id="KW-0813">Transport</keyword>
<dbReference type="SUPFAM" id="SSF53850">
    <property type="entry name" value="Periplasmic binding protein-like II"/>
    <property type="match status" value="1"/>
</dbReference>
<comment type="subcellular location">
    <subcellularLocation>
        <location evidence="1">Periplasm</location>
    </subcellularLocation>
</comment>
<name>A0A917NTG1_9PROT</name>
<dbReference type="AlphaFoldDB" id="A0A917NTG1"/>
<feature type="chain" id="PRO_5036779756" evidence="5">
    <location>
        <begin position="25"/>
        <end position="522"/>
    </location>
</feature>
<accession>A0A917NTG1</accession>
<gene>
    <name evidence="7" type="ORF">GCM10011320_33640</name>
</gene>
<dbReference type="InterPro" id="IPR030678">
    <property type="entry name" value="Peptide/Ni-bd"/>
</dbReference>
<dbReference type="PANTHER" id="PTHR30290">
    <property type="entry name" value="PERIPLASMIC BINDING COMPONENT OF ABC TRANSPORTER"/>
    <property type="match status" value="1"/>
</dbReference>
<proteinExistence type="inferred from homology"/>
<organism evidence="7 8">
    <name type="scientific">Neoroseomonas lacus</name>
    <dbReference type="NCBI Taxonomy" id="287609"/>
    <lineage>
        <taxon>Bacteria</taxon>
        <taxon>Pseudomonadati</taxon>
        <taxon>Pseudomonadota</taxon>
        <taxon>Alphaproteobacteria</taxon>
        <taxon>Acetobacterales</taxon>
        <taxon>Acetobacteraceae</taxon>
        <taxon>Neoroseomonas</taxon>
    </lineage>
</organism>
<feature type="domain" description="Solute-binding protein family 5" evidence="6">
    <location>
        <begin position="74"/>
        <end position="441"/>
    </location>
</feature>
<dbReference type="Pfam" id="PF00496">
    <property type="entry name" value="SBP_bac_5"/>
    <property type="match status" value="1"/>
</dbReference>
<evidence type="ECO:0000256" key="5">
    <source>
        <dbReference type="SAM" id="SignalP"/>
    </source>
</evidence>
<evidence type="ECO:0000313" key="7">
    <source>
        <dbReference type="EMBL" id="GGJ23614.1"/>
    </source>
</evidence>
<dbReference type="InterPro" id="IPR000914">
    <property type="entry name" value="SBP_5_dom"/>
</dbReference>
<evidence type="ECO:0000256" key="4">
    <source>
        <dbReference type="ARBA" id="ARBA00022729"/>
    </source>
</evidence>
<dbReference type="GO" id="GO:0030288">
    <property type="term" value="C:outer membrane-bounded periplasmic space"/>
    <property type="evidence" value="ECO:0007669"/>
    <property type="project" value="UniProtKB-ARBA"/>
</dbReference>
<evidence type="ECO:0000256" key="2">
    <source>
        <dbReference type="ARBA" id="ARBA00005695"/>
    </source>
</evidence>
<comment type="similarity">
    <text evidence="2">Belongs to the bacterial solute-binding protein 5 family.</text>
</comment>
<reference evidence="7" key="2">
    <citation type="submission" date="2020-09" db="EMBL/GenBank/DDBJ databases">
        <authorList>
            <person name="Sun Q."/>
            <person name="Zhou Y."/>
        </authorList>
    </citation>
    <scope>NUCLEOTIDE SEQUENCE</scope>
    <source>
        <strain evidence="7">CGMCC 1.3617</strain>
    </source>
</reference>
<evidence type="ECO:0000313" key="8">
    <source>
        <dbReference type="Proteomes" id="UP000661507"/>
    </source>
</evidence>
<dbReference type="Gene3D" id="3.90.76.10">
    <property type="entry name" value="Dipeptide-binding Protein, Domain 1"/>
    <property type="match status" value="1"/>
</dbReference>